<gene>
    <name evidence="1" type="ORF">ASIM_LOCUS18125</name>
</gene>
<reference evidence="1 2" key="2">
    <citation type="submission" date="2018-11" db="EMBL/GenBank/DDBJ databases">
        <authorList>
            <consortium name="Pathogen Informatics"/>
        </authorList>
    </citation>
    <scope>NUCLEOTIDE SEQUENCE [LARGE SCALE GENOMIC DNA]</scope>
</reference>
<organism evidence="3">
    <name type="scientific">Anisakis simplex</name>
    <name type="common">Herring worm</name>
    <dbReference type="NCBI Taxonomy" id="6269"/>
    <lineage>
        <taxon>Eukaryota</taxon>
        <taxon>Metazoa</taxon>
        <taxon>Ecdysozoa</taxon>
        <taxon>Nematoda</taxon>
        <taxon>Chromadorea</taxon>
        <taxon>Rhabditida</taxon>
        <taxon>Spirurina</taxon>
        <taxon>Ascaridomorpha</taxon>
        <taxon>Ascaridoidea</taxon>
        <taxon>Anisakidae</taxon>
        <taxon>Anisakis</taxon>
        <taxon>Anisakis simplex complex</taxon>
    </lineage>
</organism>
<name>A0A0M3KCM8_ANISI</name>
<keyword evidence="2" id="KW-1185">Reference proteome</keyword>
<accession>A0A0M3KCM8</accession>
<reference evidence="3" key="1">
    <citation type="submission" date="2017-02" db="UniProtKB">
        <authorList>
            <consortium name="WormBaseParasite"/>
        </authorList>
    </citation>
    <scope>IDENTIFICATION</scope>
</reference>
<sequence length="133" mass="14741">MVAAAEQSTSSIDAVKFSKGVPCNRTKIGDVCDGVSNEIEAEIPKGQGSDVAEVSVSRPRELPIYNNEWQKDSFNESDDIFETSQHSQFTSQQISSKQPYEAKHIKRTRQQCYTSSMQCFSPLSLSAQLSTNL</sequence>
<dbReference type="EMBL" id="UYRR01035066">
    <property type="protein sequence ID" value="VDK63368.1"/>
    <property type="molecule type" value="Genomic_DNA"/>
</dbReference>
<dbReference type="AlphaFoldDB" id="A0A0M3KCM8"/>
<protein>
    <submittedName>
        <fullName evidence="3">Ovule protein</fullName>
    </submittedName>
</protein>
<evidence type="ECO:0000313" key="3">
    <source>
        <dbReference type="WBParaSite" id="ASIM_0001872901-mRNA-1"/>
    </source>
</evidence>
<proteinExistence type="predicted"/>
<evidence type="ECO:0000313" key="2">
    <source>
        <dbReference type="Proteomes" id="UP000267096"/>
    </source>
</evidence>
<dbReference type="WBParaSite" id="ASIM_0001872901-mRNA-1">
    <property type="protein sequence ID" value="ASIM_0001872901-mRNA-1"/>
    <property type="gene ID" value="ASIM_0001872901"/>
</dbReference>
<evidence type="ECO:0000313" key="1">
    <source>
        <dbReference type="EMBL" id="VDK63368.1"/>
    </source>
</evidence>
<dbReference type="Proteomes" id="UP000267096">
    <property type="component" value="Unassembled WGS sequence"/>
</dbReference>